<dbReference type="EMBL" id="CP024201">
    <property type="protein sequence ID" value="ATQ43133.1"/>
    <property type="molecule type" value="Genomic_DNA"/>
</dbReference>
<dbReference type="GO" id="GO:0003677">
    <property type="term" value="F:DNA binding"/>
    <property type="evidence" value="ECO:0007669"/>
    <property type="project" value="InterPro"/>
</dbReference>
<reference evidence="4 5" key="1">
    <citation type="submission" date="2017-10" db="EMBL/GenBank/DDBJ databases">
        <title>Genome sequence of Caulobacter mirabilis FWC38.</title>
        <authorList>
            <person name="Fiebig A."/>
            <person name="Crosson S."/>
        </authorList>
    </citation>
    <scope>NUCLEOTIDE SEQUENCE [LARGE SCALE GENOMIC DNA]</scope>
    <source>
        <strain evidence="4 5">FWC 38</strain>
    </source>
</reference>
<evidence type="ECO:0000259" key="3">
    <source>
        <dbReference type="PROSITE" id="PS51898"/>
    </source>
</evidence>
<gene>
    <name evidence="4" type="ORF">CSW64_12260</name>
</gene>
<dbReference type="RefSeq" id="WP_099622384.1">
    <property type="nucleotide sequence ID" value="NZ_CP024201.1"/>
</dbReference>
<dbReference type="GO" id="GO:0006310">
    <property type="term" value="P:DNA recombination"/>
    <property type="evidence" value="ECO:0007669"/>
    <property type="project" value="UniProtKB-KW"/>
</dbReference>
<dbReference type="KEGG" id="cmb:CSW64_12260"/>
<dbReference type="Proteomes" id="UP000228945">
    <property type="component" value="Chromosome"/>
</dbReference>
<dbReference type="PANTHER" id="PTHR30349:SF64">
    <property type="entry name" value="PROPHAGE INTEGRASE INTD-RELATED"/>
    <property type="match status" value="1"/>
</dbReference>
<keyword evidence="5" id="KW-1185">Reference proteome</keyword>
<dbReference type="OrthoDB" id="9801717at2"/>
<feature type="domain" description="Tyr recombinase" evidence="3">
    <location>
        <begin position="19"/>
        <end position="190"/>
    </location>
</feature>
<dbReference type="InterPro" id="IPR002104">
    <property type="entry name" value="Integrase_catalytic"/>
</dbReference>
<dbReference type="InterPro" id="IPR011010">
    <property type="entry name" value="DNA_brk_join_enz"/>
</dbReference>
<keyword evidence="2" id="KW-0233">DNA recombination</keyword>
<dbReference type="AlphaFoldDB" id="A0A2D2AYQ8"/>
<evidence type="ECO:0000313" key="4">
    <source>
        <dbReference type="EMBL" id="ATQ43133.1"/>
    </source>
</evidence>
<dbReference type="Gene3D" id="1.10.443.10">
    <property type="entry name" value="Intergrase catalytic core"/>
    <property type="match status" value="1"/>
</dbReference>
<sequence length="202" mass="22960">MSVSRADQSDPLSLFDCRGQRKYLTGDEGRRFLAEAAKADPLTRALCRVLATSGCRISEALELSPSRLDRERGHIVFRTLKRRRLVFRAVPIPPAMMAELVDLAHRLGPDERIWPWCRQTGWRRIKRVMTTAGITGGQAMPKGLRHRFGVRAAEHDVPTALTQRWLGHASPRSTVIYQQAVGDEERSFAARLWDERTFDKPS</sequence>
<evidence type="ECO:0000256" key="1">
    <source>
        <dbReference type="ARBA" id="ARBA00022908"/>
    </source>
</evidence>
<dbReference type="PROSITE" id="PS51898">
    <property type="entry name" value="TYR_RECOMBINASE"/>
    <property type="match status" value="1"/>
</dbReference>
<keyword evidence="1" id="KW-0229">DNA integration</keyword>
<dbReference type="PANTHER" id="PTHR30349">
    <property type="entry name" value="PHAGE INTEGRASE-RELATED"/>
    <property type="match status" value="1"/>
</dbReference>
<name>A0A2D2AYQ8_9CAUL</name>
<proteinExistence type="predicted"/>
<dbReference type="SUPFAM" id="SSF56349">
    <property type="entry name" value="DNA breaking-rejoining enzymes"/>
    <property type="match status" value="1"/>
</dbReference>
<dbReference type="GO" id="GO:0015074">
    <property type="term" value="P:DNA integration"/>
    <property type="evidence" value="ECO:0007669"/>
    <property type="project" value="UniProtKB-KW"/>
</dbReference>
<dbReference type="Pfam" id="PF00589">
    <property type="entry name" value="Phage_integrase"/>
    <property type="match status" value="1"/>
</dbReference>
<protein>
    <submittedName>
        <fullName evidence="4">Integrase</fullName>
    </submittedName>
</protein>
<dbReference type="InterPro" id="IPR013762">
    <property type="entry name" value="Integrase-like_cat_sf"/>
</dbReference>
<organism evidence="4 5">
    <name type="scientific">Caulobacter mirabilis</name>
    <dbReference type="NCBI Taxonomy" id="69666"/>
    <lineage>
        <taxon>Bacteria</taxon>
        <taxon>Pseudomonadati</taxon>
        <taxon>Pseudomonadota</taxon>
        <taxon>Alphaproteobacteria</taxon>
        <taxon>Caulobacterales</taxon>
        <taxon>Caulobacteraceae</taxon>
        <taxon>Caulobacter</taxon>
    </lineage>
</organism>
<dbReference type="InterPro" id="IPR050090">
    <property type="entry name" value="Tyrosine_recombinase_XerCD"/>
</dbReference>
<evidence type="ECO:0000256" key="2">
    <source>
        <dbReference type="ARBA" id="ARBA00023172"/>
    </source>
</evidence>
<evidence type="ECO:0000313" key="5">
    <source>
        <dbReference type="Proteomes" id="UP000228945"/>
    </source>
</evidence>
<accession>A0A2D2AYQ8</accession>